<dbReference type="SUPFAM" id="SSF51161">
    <property type="entry name" value="Trimeric LpxA-like enzymes"/>
    <property type="match status" value="1"/>
</dbReference>
<reference evidence="3" key="1">
    <citation type="submission" date="2020-05" db="EMBL/GenBank/DDBJ databases">
        <authorList>
            <person name="Chiriac C."/>
            <person name="Salcher M."/>
            <person name="Ghai R."/>
            <person name="Kavagutti S V."/>
        </authorList>
    </citation>
    <scope>NUCLEOTIDE SEQUENCE</scope>
</reference>
<keyword evidence="2" id="KW-0012">Acyltransferase</keyword>
<dbReference type="GO" id="GO:0006535">
    <property type="term" value="P:cysteine biosynthetic process from serine"/>
    <property type="evidence" value="ECO:0007669"/>
    <property type="project" value="InterPro"/>
</dbReference>
<dbReference type="EMBL" id="CAFBPW010000162">
    <property type="protein sequence ID" value="CAB5036902.1"/>
    <property type="molecule type" value="Genomic_DNA"/>
</dbReference>
<accession>A0A6J6PGF7</accession>
<evidence type="ECO:0000256" key="2">
    <source>
        <dbReference type="ARBA" id="ARBA00023315"/>
    </source>
</evidence>
<dbReference type="InterPro" id="IPR045304">
    <property type="entry name" value="LbH_SAT"/>
</dbReference>
<evidence type="ECO:0000313" key="5">
    <source>
        <dbReference type="EMBL" id="CAB5036902.1"/>
    </source>
</evidence>
<gene>
    <name evidence="3" type="ORF">UFOPK2582_00828</name>
    <name evidence="4" type="ORF">UFOPK3914_00957</name>
    <name evidence="5" type="ORF">UFOPK4173_01308</name>
</gene>
<sequence>MMRSSPLLPLLRADWAANKANPKGLVVTTAFRIAHHVRGTGRPPVWSLPIIVLYRLLVDWILGIEIPPSVQAGPGLCIWHGTGLVLHKDVQLGCNVTLRHGVTIGTLGEEELSSAPILGDSVSVGAGAIILGPYQIGDAAIIGAGAVVVTDVPAGATVVGNPGRILPNKDSSKK</sequence>
<dbReference type="GO" id="GO:0009001">
    <property type="term" value="F:serine O-acetyltransferase activity"/>
    <property type="evidence" value="ECO:0007669"/>
    <property type="project" value="InterPro"/>
</dbReference>
<protein>
    <submittedName>
        <fullName evidence="3">Unannotated protein</fullName>
    </submittedName>
</protein>
<dbReference type="InterPro" id="IPR011004">
    <property type="entry name" value="Trimer_LpxA-like_sf"/>
</dbReference>
<dbReference type="PIRSF" id="PIRSF000441">
    <property type="entry name" value="CysE"/>
    <property type="match status" value="1"/>
</dbReference>
<dbReference type="InterPro" id="IPR005881">
    <property type="entry name" value="Ser_O-AcTrfase"/>
</dbReference>
<dbReference type="AlphaFoldDB" id="A0A6J6PGF7"/>
<dbReference type="GO" id="GO:0005737">
    <property type="term" value="C:cytoplasm"/>
    <property type="evidence" value="ECO:0007669"/>
    <property type="project" value="InterPro"/>
</dbReference>
<dbReference type="PANTHER" id="PTHR42811">
    <property type="entry name" value="SERINE ACETYLTRANSFERASE"/>
    <property type="match status" value="1"/>
</dbReference>
<dbReference type="CDD" id="cd03354">
    <property type="entry name" value="LbH_SAT"/>
    <property type="match status" value="1"/>
</dbReference>
<organism evidence="3">
    <name type="scientific">freshwater metagenome</name>
    <dbReference type="NCBI Taxonomy" id="449393"/>
    <lineage>
        <taxon>unclassified sequences</taxon>
        <taxon>metagenomes</taxon>
        <taxon>ecological metagenomes</taxon>
    </lineage>
</organism>
<keyword evidence="1" id="KW-0808">Transferase</keyword>
<dbReference type="EMBL" id="CAEZXS010000085">
    <property type="protein sequence ID" value="CAB4698640.1"/>
    <property type="molecule type" value="Genomic_DNA"/>
</dbReference>
<proteinExistence type="predicted"/>
<evidence type="ECO:0000256" key="1">
    <source>
        <dbReference type="ARBA" id="ARBA00022679"/>
    </source>
</evidence>
<dbReference type="EMBL" id="CAFBOG010000075">
    <property type="protein sequence ID" value="CAB4979838.1"/>
    <property type="molecule type" value="Genomic_DNA"/>
</dbReference>
<evidence type="ECO:0000313" key="4">
    <source>
        <dbReference type="EMBL" id="CAB4979838.1"/>
    </source>
</evidence>
<dbReference type="Gene3D" id="2.160.10.10">
    <property type="entry name" value="Hexapeptide repeat proteins"/>
    <property type="match status" value="1"/>
</dbReference>
<name>A0A6J6PGF7_9ZZZZ</name>
<evidence type="ECO:0000313" key="3">
    <source>
        <dbReference type="EMBL" id="CAB4698640.1"/>
    </source>
</evidence>